<sequence length="162" mass="17011">MRHHRPDCGRPRPTDRVVYPVRENVVHNCFENTVEHVHPSHTTVMNHHLTRNRHVYPHSTSVRNTFNSVDEYGGSFQTPGNGPGSQVAGATSPGYGPGSQVAGAATPGYGPGSQVAGATSPGYGPSNQMVPGYGPGSQVAGAATPGYPSAGMNHWKKPNKGC</sequence>
<name>A0ABW3LSP8_9BACI</name>
<proteinExistence type="predicted"/>
<keyword evidence="2" id="KW-0167">Capsid protein</keyword>
<dbReference type="InterPro" id="IPR020108">
    <property type="entry name" value="Spore_coat_CotD"/>
</dbReference>
<comment type="caution">
    <text evidence="2">The sequence shown here is derived from an EMBL/GenBank/DDBJ whole genome shotgun (WGS) entry which is preliminary data.</text>
</comment>
<keyword evidence="3" id="KW-1185">Reference proteome</keyword>
<evidence type="ECO:0000313" key="2">
    <source>
        <dbReference type="EMBL" id="MFD1040549.1"/>
    </source>
</evidence>
<evidence type="ECO:0000313" key="3">
    <source>
        <dbReference type="Proteomes" id="UP001597040"/>
    </source>
</evidence>
<protein>
    <submittedName>
        <fullName evidence="2">CotD family spore coat protein</fullName>
    </submittedName>
</protein>
<dbReference type="Pfam" id="PF11122">
    <property type="entry name" value="Spore-coat_CotD"/>
    <property type="match status" value="1"/>
</dbReference>
<dbReference type="Proteomes" id="UP001597040">
    <property type="component" value="Unassembled WGS sequence"/>
</dbReference>
<accession>A0ABW3LSP8</accession>
<gene>
    <name evidence="2" type="ORF">ACFQ3N_19410</name>
</gene>
<feature type="region of interest" description="Disordered" evidence="1">
    <location>
        <begin position="76"/>
        <end position="138"/>
    </location>
</feature>
<dbReference type="RefSeq" id="WP_390364725.1">
    <property type="nucleotide sequence ID" value="NZ_JBHTKJ010000073.1"/>
</dbReference>
<evidence type="ECO:0000256" key="1">
    <source>
        <dbReference type="SAM" id="MobiDB-lite"/>
    </source>
</evidence>
<reference evidence="3" key="1">
    <citation type="journal article" date="2019" name="Int. J. Syst. Evol. Microbiol.">
        <title>The Global Catalogue of Microorganisms (GCM) 10K type strain sequencing project: providing services to taxonomists for standard genome sequencing and annotation.</title>
        <authorList>
            <consortium name="The Broad Institute Genomics Platform"/>
            <consortium name="The Broad Institute Genome Sequencing Center for Infectious Disease"/>
            <person name="Wu L."/>
            <person name="Ma J."/>
        </authorList>
    </citation>
    <scope>NUCLEOTIDE SEQUENCE [LARGE SCALE GENOMIC DNA]</scope>
    <source>
        <strain evidence="3">CCUG 56754</strain>
    </source>
</reference>
<dbReference type="EMBL" id="JBHTKJ010000073">
    <property type="protein sequence ID" value="MFD1040549.1"/>
    <property type="molecule type" value="Genomic_DNA"/>
</dbReference>
<keyword evidence="2" id="KW-0946">Virion</keyword>
<organism evidence="2 3">
    <name type="scientific">Virgibacillus byunsanensis</name>
    <dbReference type="NCBI Taxonomy" id="570945"/>
    <lineage>
        <taxon>Bacteria</taxon>
        <taxon>Bacillati</taxon>
        <taxon>Bacillota</taxon>
        <taxon>Bacilli</taxon>
        <taxon>Bacillales</taxon>
        <taxon>Bacillaceae</taxon>
        <taxon>Virgibacillus</taxon>
    </lineage>
</organism>